<dbReference type="RefSeq" id="WP_278279339.1">
    <property type="nucleotide sequence ID" value="NZ_DF820490.1"/>
</dbReference>
<organism evidence="2 3">
    <name type="scientific">Weissella oryzae (strain DSM 25784 / JCM 18191 / LMG 30913 / SG25)</name>
    <dbReference type="NCBI Taxonomy" id="1329250"/>
    <lineage>
        <taxon>Bacteria</taxon>
        <taxon>Bacillati</taxon>
        <taxon>Bacillota</taxon>
        <taxon>Bacilli</taxon>
        <taxon>Lactobacillales</taxon>
        <taxon>Lactobacillaceae</taxon>
        <taxon>Weissella</taxon>
    </lineage>
</organism>
<sequence>MADLPAILIAFGTMVSVILNALGKFFIRLATAKLIKKNADD</sequence>
<name>A0A069CT97_WEIOS</name>
<dbReference type="Proteomes" id="UP000030643">
    <property type="component" value="Unassembled WGS sequence"/>
</dbReference>
<keyword evidence="1" id="KW-0472">Membrane</keyword>
<accession>A0A069CT97</accession>
<dbReference type="AlphaFoldDB" id="A0A069CT97"/>
<evidence type="ECO:0000256" key="1">
    <source>
        <dbReference type="SAM" id="Phobius"/>
    </source>
</evidence>
<feature type="transmembrane region" description="Helical" evidence="1">
    <location>
        <begin position="6"/>
        <end position="27"/>
    </location>
</feature>
<evidence type="ECO:0000313" key="3">
    <source>
        <dbReference type="Proteomes" id="UP000030643"/>
    </source>
</evidence>
<keyword evidence="1" id="KW-0812">Transmembrane</keyword>
<proteinExistence type="predicted"/>
<keyword evidence="3" id="KW-1185">Reference proteome</keyword>
<protein>
    <submittedName>
        <fullName evidence="2">Uncharacterized protein</fullName>
    </submittedName>
</protein>
<keyword evidence="1" id="KW-1133">Transmembrane helix</keyword>
<evidence type="ECO:0000313" key="2">
    <source>
        <dbReference type="EMBL" id="GAK31035.1"/>
    </source>
</evidence>
<reference evidence="3" key="1">
    <citation type="journal article" date="2014" name="Genome Announc.">
        <title>Draft genome sequence of Weissella oryzae SG25T, isolated from fermented rice grains.</title>
        <authorList>
            <person name="Tanizawa Y."/>
            <person name="Fujisawa T."/>
            <person name="Mochizuki T."/>
            <person name="Kaminuma E."/>
            <person name="Suzuki Y."/>
            <person name="Nakamura Y."/>
            <person name="Tohno M."/>
        </authorList>
    </citation>
    <scope>NUCLEOTIDE SEQUENCE [LARGE SCALE GENOMIC DNA]</scope>
    <source>
        <strain evidence="3">DSM 25784 / JCM 18191 / LMG 30913 / SG25</strain>
    </source>
</reference>
<dbReference type="EMBL" id="DF820490">
    <property type="protein sequence ID" value="GAK31035.1"/>
    <property type="molecule type" value="Genomic_DNA"/>
</dbReference>
<gene>
    <name evidence="2" type="ORF">WOSG25_070120</name>
</gene>